<evidence type="ECO:0000313" key="1">
    <source>
        <dbReference type="EMBL" id="GEO66033.1"/>
    </source>
</evidence>
<dbReference type="OrthoDB" id="2248079at2"/>
<dbReference type="EMBL" id="JZCR01000024">
    <property type="protein sequence ID" value="KJW11887.1"/>
    <property type="molecule type" value="Genomic_DNA"/>
</dbReference>
<evidence type="ECO:0000313" key="4">
    <source>
        <dbReference type="Proteomes" id="UP000321691"/>
    </source>
</evidence>
<accession>A0A0F3RSY9</accession>
<evidence type="ECO:0000313" key="3">
    <source>
        <dbReference type="Proteomes" id="UP000033491"/>
    </source>
</evidence>
<dbReference type="Proteomes" id="UP000033491">
    <property type="component" value="Unassembled WGS sequence"/>
</dbReference>
<name>A0A0F3RSY9_9LACO</name>
<dbReference type="PATRIC" id="fig|216463.3.peg.1604"/>
<sequence>MASNSDSIYNVLTYIHRHTQHVRFIQQRNSNLVTVSVPDSVPVANVDLYFPVGHLVVNRMSDDFLAMHGDLLNDFFERTHSSKLDYREVWITTGHVPAEHAYLVEISFE</sequence>
<comment type="caution">
    <text evidence="2">The sequence shown here is derived from an EMBL/GenBank/DDBJ whole genome shotgun (WGS) entry which is preliminary data.</text>
</comment>
<dbReference type="RefSeq" id="WP_045808241.1">
    <property type="nucleotide sequence ID" value="NZ_BJZI01000005.1"/>
</dbReference>
<proteinExistence type="predicted"/>
<reference evidence="2 3" key="1">
    <citation type="submission" date="2015-03" db="EMBL/GenBank/DDBJ databases">
        <authorList>
            <person name="Zheng J."/>
            <person name="Ganezle M."/>
        </authorList>
    </citation>
    <scope>NUCLEOTIDE SEQUENCE [LARGE SCALE GENOMIC DNA]</scope>
    <source>
        <strain evidence="2 3">LP38</strain>
    </source>
</reference>
<evidence type="ECO:0000313" key="2">
    <source>
        <dbReference type="EMBL" id="KJW11887.1"/>
    </source>
</evidence>
<dbReference type="EMBL" id="BJZI01000005">
    <property type="protein sequence ID" value="GEO66033.1"/>
    <property type="molecule type" value="Genomic_DNA"/>
</dbReference>
<reference evidence="1 4" key="2">
    <citation type="submission" date="2019-07" db="EMBL/GenBank/DDBJ databases">
        <title>Whole genome shotgun sequence of Lactobacillus spicheri NBRC 107155.</title>
        <authorList>
            <person name="Hosoyama A."/>
            <person name="Uohara A."/>
            <person name="Ohji S."/>
            <person name="Ichikawa N."/>
        </authorList>
    </citation>
    <scope>NUCLEOTIDE SEQUENCE [LARGE SCALE GENOMIC DNA]</scope>
    <source>
        <strain evidence="1 4">NBRC 107155</strain>
    </source>
</reference>
<dbReference type="Proteomes" id="UP000321691">
    <property type="component" value="Unassembled WGS sequence"/>
</dbReference>
<dbReference type="STRING" id="216463.VC81_11750"/>
<gene>
    <name evidence="1" type="ORF">LSP04_04520</name>
    <name evidence="2" type="ORF">VC81_11750</name>
</gene>
<keyword evidence="4" id="KW-1185">Reference proteome</keyword>
<protein>
    <submittedName>
        <fullName evidence="2">Uncharacterized protein</fullName>
    </submittedName>
</protein>
<dbReference type="AlphaFoldDB" id="A0A0F3RSY9"/>
<organism evidence="2 3">
    <name type="scientific">Levilactobacillus spicheri</name>
    <dbReference type="NCBI Taxonomy" id="216463"/>
    <lineage>
        <taxon>Bacteria</taxon>
        <taxon>Bacillati</taxon>
        <taxon>Bacillota</taxon>
        <taxon>Bacilli</taxon>
        <taxon>Lactobacillales</taxon>
        <taxon>Lactobacillaceae</taxon>
        <taxon>Levilactobacillus</taxon>
    </lineage>
</organism>